<evidence type="ECO:0000313" key="2">
    <source>
        <dbReference type="Proteomes" id="UP000324222"/>
    </source>
</evidence>
<dbReference type="Proteomes" id="UP000324222">
    <property type="component" value="Unassembled WGS sequence"/>
</dbReference>
<name>A0A5B7CLI5_PORTR</name>
<gene>
    <name evidence="1" type="ORF">E2C01_002548</name>
</gene>
<evidence type="ECO:0000313" key="1">
    <source>
        <dbReference type="EMBL" id="MPC09928.1"/>
    </source>
</evidence>
<dbReference type="AlphaFoldDB" id="A0A5B7CLI5"/>
<accession>A0A5B7CLI5</accession>
<comment type="caution">
    <text evidence="1">The sequence shown here is derived from an EMBL/GenBank/DDBJ whole genome shotgun (WGS) entry which is preliminary data.</text>
</comment>
<organism evidence="1 2">
    <name type="scientific">Portunus trituberculatus</name>
    <name type="common">Swimming crab</name>
    <name type="synonym">Neptunus trituberculatus</name>
    <dbReference type="NCBI Taxonomy" id="210409"/>
    <lineage>
        <taxon>Eukaryota</taxon>
        <taxon>Metazoa</taxon>
        <taxon>Ecdysozoa</taxon>
        <taxon>Arthropoda</taxon>
        <taxon>Crustacea</taxon>
        <taxon>Multicrustacea</taxon>
        <taxon>Malacostraca</taxon>
        <taxon>Eumalacostraca</taxon>
        <taxon>Eucarida</taxon>
        <taxon>Decapoda</taxon>
        <taxon>Pleocyemata</taxon>
        <taxon>Brachyura</taxon>
        <taxon>Eubrachyura</taxon>
        <taxon>Portunoidea</taxon>
        <taxon>Portunidae</taxon>
        <taxon>Portuninae</taxon>
        <taxon>Portunus</taxon>
    </lineage>
</organism>
<dbReference type="EMBL" id="VSRR010000093">
    <property type="protein sequence ID" value="MPC09928.1"/>
    <property type="molecule type" value="Genomic_DNA"/>
</dbReference>
<keyword evidence="2" id="KW-1185">Reference proteome</keyword>
<proteinExistence type="predicted"/>
<reference evidence="1 2" key="1">
    <citation type="submission" date="2019-05" db="EMBL/GenBank/DDBJ databases">
        <title>Another draft genome of Portunus trituberculatus and its Hox gene families provides insights of decapod evolution.</title>
        <authorList>
            <person name="Jeong J.-H."/>
            <person name="Song I."/>
            <person name="Kim S."/>
            <person name="Choi T."/>
            <person name="Kim D."/>
            <person name="Ryu S."/>
            <person name="Kim W."/>
        </authorList>
    </citation>
    <scope>NUCLEOTIDE SEQUENCE [LARGE SCALE GENOMIC DNA]</scope>
    <source>
        <tissue evidence="1">Muscle</tissue>
    </source>
</reference>
<sequence>MNTVVTDTAFSGTRVAWSPLPRKRFTGRGSSSENVELYGEKPHRTHLRETWPEEPHKLMRKNDLLAKC</sequence>
<protein>
    <submittedName>
        <fullName evidence="1">Uncharacterized protein</fullName>
    </submittedName>
</protein>